<dbReference type="RefSeq" id="WP_008598211.1">
    <property type="nucleotide sequence ID" value="NZ_AMRM01000020.1"/>
</dbReference>
<keyword evidence="1" id="KW-0802">TPR repeat</keyword>
<dbReference type="Gene3D" id="1.25.40.10">
    <property type="entry name" value="Tetratricopeptide repeat domain"/>
    <property type="match status" value="1"/>
</dbReference>
<keyword evidence="3" id="KW-1185">Reference proteome</keyword>
<dbReference type="SUPFAM" id="SSF48452">
    <property type="entry name" value="TPR-like"/>
    <property type="match status" value="1"/>
</dbReference>
<organism evidence="2 3">
    <name type="scientific">Nitratireductor pacificus pht-3B</name>
    <dbReference type="NCBI Taxonomy" id="391937"/>
    <lineage>
        <taxon>Bacteria</taxon>
        <taxon>Pseudomonadati</taxon>
        <taxon>Pseudomonadota</taxon>
        <taxon>Alphaproteobacteria</taxon>
        <taxon>Hyphomicrobiales</taxon>
        <taxon>Phyllobacteriaceae</taxon>
        <taxon>Nitratireductor</taxon>
    </lineage>
</organism>
<dbReference type="Pfam" id="PF14559">
    <property type="entry name" value="TPR_19"/>
    <property type="match status" value="1"/>
</dbReference>
<dbReference type="Proteomes" id="UP000006786">
    <property type="component" value="Unassembled WGS sequence"/>
</dbReference>
<dbReference type="PROSITE" id="PS50005">
    <property type="entry name" value="TPR"/>
    <property type="match status" value="1"/>
</dbReference>
<accession>K2LJ22</accession>
<evidence type="ECO:0000313" key="3">
    <source>
        <dbReference type="Proteomes" id="UP000006786"/>
    </source>
</evidence>
<sequence>MRLRIIFLPVISLLVFPGCETMQADAYAKKAEVDMAVTQSDRLVRLATDIEARGEEETAIVLYRRAIALPDAKPSTFVKAGEALMRAGYADEAIAAYHAALSEAPDNGPAMMGLGSAMIDTGDLPAGIRALSRAAPIVNTSKAYNRLAVAQIFAGETGAAQGTLKHALALAPGDLDIQTNMALAAALEGSDATAVSRIEGVLNSPDAQLHHKRNAVLAYGLLGQSEKVKSSPPIGLSTEEVTALLSRAKSIRTKNSVQAKAKALGSMSG</sequence>
<dbReference type="InterPro" id="IPR019734">
    <property type="entry name" value="TPR_rpt"/>
</dbReference>
<protein>
    <recommendedName>
        <fullName evidence="4">TPR repeat-containing protein</fullName>
    </recommendedName>
</protein>
<proteinExistence type="predicted"/>
<dbReference type="PATRIC" id="fig|391937.3.peg.3414"/>
<comment type="caution">
    <text evidence="2">The sequence shown here is derived from an EMBL/GenBank/DDBJ whole genome shotgun (WGS) entry which is preliminary data.</text>
</comment>
<dbReference type="InterPro" id="IPR011990">
    <property type="entry name" value="TPR-like_helical_dom_sf"/>
</dbReference>
<dbReference type="EMBL" id="AMRM01000020">
    <property type="protein sequence ID" value="EKF17699.1"/>
    <property type="molecule type" value="Genomic_DNA"/>
</dbReference>
<dbReference type="SMART" id="SM00028">
    <property type="entry name" value="TPR"/>
    <property type="match status" value="2"/>
</dbReference>
<gene>
    <name evidence="2" type="ORF">NA2_16607</name>
</gene>
<name>K2LJ22_9HYPH</name>
<reference evidence="2 3" key="1">
    <citation type="journal article" date="2012" name="J. Bacteriol.">
        <title>Genome Sequence of Nitratireductor pacificus Type Strain pht-3B.</title>
        <authorList>
            <person name="Lai Q."/>
            <person name="Li G."/>
            <person name="Shao Z."/>
        </authorList>
    </citation>
    <scope>NUCLEOTIDE SEQUENCE [LARGE SCALE GENOMIC DNA]</scope>
    <source>
        <strain evidence="3">pht-3B</strain>
    </source>
</reference>
<evidence type="ECO:0000313" key="2">
    <source>
        <dbReference type="EMBL" id="EKF17699.1"/>
    </source>
</evidence>
<dbReference type="STRING" id="391937.NA2_16607"/>
<dbReference type="AlphaFoldDB" id="K2LJ22"/>
<dbReference type="eggNOG" id="ENOG5034B2V">
    <property type="taxonomic scope" value="Bacteria"/>
</dbReference>
<evidence type="ECO:0008006" key="4">
    <source>
        <dbReference type="Google" id="ProtNLM"/>
    </source>
</evidence>
<feature type="repeat" description="TPR" evidence="1">
    <location>
        <begin position="74"/>
        <end position="107"/>
    </location>
</feature>
<evidence type="ECO:0000256" key="1">
    <source>
        <dbReference type="PROSITE-ProRule" id="PRU00339"/>
    </source>
</evidence>